<comment type="caution">
    <text evidence="6">The sequence shown here is derived from an EMBL/GenBank/DDBJ whole genome shotgun (WGS) entry which is preliminary data.</text>
</comment>
<dbReference type="GO" id="GO:0005634">
    <property type="term" value="C:nucleus"/>
    <property type="evidence" value="ECO:0007669"/>
    <property type="project" value="UniProtKB-SubCell"/>
</dbReference>
<dbReference type="PROSITE" id="PS50082">
    <property type="entry name" value="WD_REPEATS_2"/>
    <property type="match status" value="1"/>
</dbReference>
<evidence type="ECO:0000256" key="4">
    <source>
        <dbReference type="PROSITE-ProRule" id="PRU00221"/>
    </source>
</evidence>
<feature type="transmembrane region" description="Helical" evidence="5">
    <location>
        <begin position="12"/>
        <end position="32"/>
    </location>
</feature>
<dbReference type="InterPro" id="IPR001680">
    <property type="entry name" value="WD40_rpt"/>
</dbReference>
<evidence type="ECO:0000313" key="6">
    <source>
        <dbReference type="EMBL" id="KYN45446.1"/>
    </source>
</evidence>
<proteinExistence type="predicted"/>
<keyword evidence="5" id="KW-1133">Transmembrane helix</keyword>
<dbReference type="InterPro" id="IPR036322">
    <property type="entry name" value="WD40_repeat_dom_sf"/>
</dbReference>
<evidence type="ECO:0000256" key="1">
    <source>
        <dbReference type="ARBA" id="ARBA00004123"/>
    </source>
</evidence>
<protein>
    <submittedName>
        <fullName evidence="6">General transcription factor 3C polypeptide 2</fullName>
    </submittedName>
</protein>
<dbReference type="PROSITE" id="PS50294">
    <property type="entry name" value="WD_REPEATS_REGION"/>
    <property type="match status" value="1"/>
</dbReference>
<evidence type="ECO:0000256" key="5">
    <source>
        <dbReference type="SAM" id="Phobius"/>
    </source>
</evidence>
<feature type="repeat" description="WD" evidence="4">
    <location>
        <begin position="55"/>
        <end position="98"/>
    </location>
</feature>
<dbReference type="PANTHER" id="PTHR15052">
    <property type="entry name" value="RNA POLYMERASE III TRANSCRIPTION INITIATION FACTOR COMPLEX SUBUNIT"/>
    <property type="match status" value="1"/>
</dbReference>
<evidence type="ECO:0000256" key="3">
    <source>
        <dbReference type="ARBA" id="ARBA00023242"/>
    </source>
</evidence>
<dbReference type="GO" id="GO:0006383">
    <property type="term" value="P:transcription by RNA polymerase III"/>
    <property type="evidence" value="ECO:0007669"/>
    <property type="project" value="TreeGrafter"/>
</dbReference>
<keyword evidence="3" id="KW-0539">Nucleus</keyword>
<comment type="subcellular location">
    <subcellularLocation>
        <location evidence="1">Nucleus</location>
    </subcellularLocation>
</comment>
<keyword evidence="5" id="KW-0812">Transmembrane</keyword>
<dbReference type="AlphaFoldDB" id="A0A151K1I7"/>
<keyword evidence="2" id="KW-0804">Transcription</keyword>
<name>A0A151K1I7_9HYME</name>
<dbReference type="PANTHER" id="PTHR15052:SF2">
    <property type="entry name" value="GENERAL TRANSCRIPTION FACTOR 3C POLYPEPTIDE 2"/>
    <property type="match status" value="1"/>
</dbReference>
<accession>A0A151K1I7</accession>
<keyword evidence="4" id="KW-0853">WD repeat</keyword>
<dbReference type="SUPFAM" id="SSF50978">
    <property type="entry name" value="WD40 repeat-like"/>
    <property type="match status" value="1"/>
</dbReference>
<feature type="non-terminal residue" evidence="6">
    <location>
        <position position="1"/>
    </location>
</feature>
<organism evidence="6 7">
    <name type="scientific">Atta colombica</name>
    <dbReference type="NCBI Taxonomy" id="520822"/>
    <lineage>
        <taxon>Eukaryota</taxon>
        <taxon>Metazoa</taxon>
        <taxon>Ecdysozoa</taxon>
        <taxon>Arthropoda</taxon>
        <taxon>Hexapoda</taxon>
        <taxon>Insecta</taxon>
        <taxon>Pterygota</taxon>
        <taxon>Neoptera</taxon>
        <taxon>Endopterygota</taxon>
        <taxon>Hymenoptera</taxon>
        <taxon>Apocrita</taxon>
        <taxon>Aculeata</taxon>
        <taxon>Formicoidea</taxon>
        <taxon>Formicidae</taxon>
        <taxon>Myrmicinae</taxon>
        <taxon>Atta</taxon>
    </lineage>
</organism>
<evidence type="ECO:0000256" key="2">
    <source>
        <dbReference type="ARBA" id="ARBA00023163"/>
    </source>
</evidence>
<keyword evidence="5" id="KW-0472">Membrane</keyword>
<dbReference type="SMART" id="SM00320">
    <property type="entry name" value="WD40"/>
    <property type="match status" value="1"/>
</dbReference>
<evidence type="ECO:0000313" key="7">
    <source>
        <dbReference type="Proteomes" id="UP000078540"/>
    </source>
</evidence>
<dbReference type="Proteomes" id="UP000078540">
    <property type="component" value="Unassembled WGS sequence"/>
</dbReference>
<dbReference type="EMBL" id="LKEW01000753">
    <property type="protein sequence ID" value="KYN45446.1"/>
    <property type="molecule type" value="Genomic_DNA"/>
</dbReference>
<dbReference type="GO" id="GO:0000127">
    <property type="term" value="C:transcription factor TFIIIC complex"/>
    <property type="evidence" value="ECO:0007669"/>
    <property type="project" value="TreeGrafter"/>
</dbReference>
<keyword evidence="7" id="KW-1185">Reference proteome</keyword>
<dbReference type="InterPro" id="IPR015943">
    <property type="entry name" value="WD40/YVTN_repeat-like_dom_sf"/>
</dbReference>
<dbReference type="InterPro" id="IPR052416">
    <property type="entry name" value="GTF3C_component"/>
</dbReference>
<gene>
    <name evidence="6" type="ORF">ALC53_00004</name>
</gene>
<sequence>NTQRLLYIVKIIYFFSTIAAGFSNGYIGLWRLTTISPLLLNVRMNTKFINVYQHFFAHYNAITMIAFVPYDKSRFLASASVDKSYKFWDLEETSAPQSYIKKGIVSNGAWMMNWPCAILSFDDALG</sequence>
<reference evidence="6 7" key="1">
    <citation type="submission" date="2015-09" db="EMBL/GenBank/DDBJ databases">
        <title>Atta colombica WGS genome.</title>
        <authorList>
            <person name="Nygaard S."/>
            <person name="Hu H."/>
            <person name="Boomsma J."/>
            <person name="Zhang G."/>
        </authorList>
    </citation>
    <scope>NUCLEOTIDE SEQUENCE [LARGE SCALE GENOMIC DNA]</scope>
    <source>
        <strain evidence="6">Treedump-2</strain>
        <tissue evidence="6">Whole body</tissue>
    </source>
</reference>
<feature type="transmembrane region" description="Helical" evidence="5">
    <location>
        <begin position="52"/>
        <end position="70"/>
    </location>
</feature>
<dbReference type="Gene3D" id="2.130.10.10">
    <property type="entry name" value="YVTN repeat-like/Quinoprotein amine dehydrogenase"/>
    <property type="match status" value="1"/>
</dbReference>